<reference evidence="2" key="1">
    <citation type="submission" date="2025-08" db="UniProtKB">
        <authorList>
            <consortium name="RefSeq"/>
        </authorList>
    </citation>
    <scope>IDENTIFICATION</scope>
</reference>
<proteinExistence type="predicted"/>
<dbReference type="RefSeq" id="XP_016467817.1">
    <property type="nucleotide sequence ID" value="XM_016612331.1"/>
</dbReference>
<dbReference type="AlphaFoldDB" id="A0A1S3ZTX3"/>
<organism evidence="2">
    <name type="scientific">Nicotiana tabacum</name>
    <name type="common">Common tobacco</name>
    <dbReference type="NCBI Taxonomy" id="4097"/>
    <lineage>
        <taxon>Eukaryota</taxon>
        <taxon>Viridiplantae</taxon>
        <taxon>Streptophyta</taxon>
        <taxon>Embryophyta</taxon>
        <taxon>Tracheophyta</taxon>
        <taxon>Spermatophyta</taxon>
        <taxon>Magnoliopsida</taxon>
        <taxon>eudicotyledons</taxon>
        <taxon>Gunneridae</taxon>
        <taxon>Pentapetalae</taxon>
        <taxon>asterids</taxon>
        <taxon>lamiids</taxon>
        <taxon>Solanales</taxon>
        <taxon>Solanaceae</taxon>
        <taxon>Nicotianoideae</taxon>
        <taxon>Nicotianeae</taxon>
        <taxon>Nicotiana</taxon>
    </lineage>
</organism>
<evidence type="ECO:0000313" key="2">
    <source>
        <dbReference type="RefSeq" id="XP_016467817.1"/>
    </source>
</evidence>
<protein>
    <submittedName>
        <fullName evidence="2">Nucleomorphin-like</fullName>
    </submittedName>
</protein>
<dbReference type="PaxDb" id="4097-A0A1S3ZTX3"/>
<dbReference type="KEGG" id="nta:107790407"/>
<name>A0A1S3ZTX3_TOBAC</name>
<dbReference type="OrthoDB" id="10283793at2759"/>
<evidence type="ECO:0000256" key="1">
    <source>
        <dbReference type="SAM" id="MobiDB-lite"/>
    </source>
</evidence>
<sequence>MVYSKKGTANKNNVQQVEQIHRNNSNPFAALGNVNDDDGKIDGENLQLVKRNLVTNSLAQHYKSDVDHATAYKARLNTSNQDISSNNVVSFLEELVHPTRSHEAFSMMSSASKRLTTNEEKEDEEEYDSDKKYEEDEDEYVSKSWVDQVEEEECIEADSTDSYRAIIKENSSPTITQIVNTPRSKASTGKKKKLQQVQHAETVKLHDQQAPKSSNVLSSKRGVSPNAHVFVPSVQNQNAAMVLRNKDTVYPIDKALTTAMSTNKISHTARYNLTPTNILQALVSHDMDTLNLLGKKAVATTSNTIGMVDNSHDPGALVLPGYNHSDAFGMEAGQDFYEEGEEE</sequence>
<accession>A0A1S3ZTX3</accession>
<gene>
    <name evidence="2" type="primary">LOC107790407</name>
</gene>
<feature type="region of interest" description="Disordered" evidence="1">
    <location>
        <begin position="103"/>
        <end position="144"/>
    </location>
</feature>